<dbReference type="EMBL" id="JAHLQF010000002">
    <property type="protein sequence ID" value="MBU5484071.1"/>
    <property type="molecule type" value="Genomic_DNA"/>
</dbReference>
<dbReference type="Proteomes" id="UP000726170">
    <property type="component" value="Unassembled WGS sequence"/>
</dbReference>
<sequence>MKSEIWVFATIMIVVYIPLLFMQSFSQRAVFYGVRIPLGFEKKEELIKEDKNYKRNLNICFVITTLLSILIMIKISEEYSPIVFLCGMFLFIIEGSWCFYLANKRVKAIKKRENWENY</sequence>
<keyword evidence="1" id="KW-1133">Transmembrane helix</keyword>
<dbReference type="RefSeq" id="WP_216438565.1">
    <property type="nucleotide sequence ID" value="NZ_JAHLQF010000002.1"/>
</dbReference>
<feature type="transmembrane region" description="Helical" evidence="1">
    <location>
        <begin position="57"/>
        <end position="76"/>
    </location>
</feature>
<reference evidence="2 3" key="1">
    <citation type="submission" date="2021-06" db="EMBL/GenBank/DDBJ databases">
        <authorList>
            <person name="Sun Q."/>
            <person name="Li D."/>
        </authorList>
    </citation>
    <scope>NUCLEOTIDE SEQUENCE [LARGE SCALE GENOMIC DNA]</scope>
    <source>
        <strain evidence="2 3">MSJ-11</strain>
    </source>
</reference>
<comment type="caution">
    <text evidence="2">The sequence shown here is derived from an EMBL/GenBank/DDBJ whole genome shotgun (WGS) entry which is preliminary data.</text>
</comment>
<keyword evidence="1" id="KW-0472">Membrane</keyword>
<name>A0ABS6EFR7_9CLOT</name>
<protein>
    <recommendedName>
        <fullName evidence="4">DUF3784 domain-containing protein</fullName>
    </recommendedName>
</protein>
<evidence type="ECO:0008006" key="4">
    <source>
        <dbReference type="Google" id="ProtNLM"/>
    </source>
</evidence>
<feature type="transmembrane region" description="Helical" evidence="1">
    <location>
        <begin position="82"/>
        <end position="102"/>
    </location>
</feature>
<keyword evidence="3" id="KW-1185">Reference proteome</keyword>
<evidence type="ECO:0000313" key="2">
    <source>
        <dbReference type="EMBL" id="MBU5484071.1"/>
    </source>
</evidence>
<evidence type="ECO:0000256" key="1">
    <source>
        <dbReference type="SAM" id="Phobius"/>
    </source>
</evidence>
<feature type="transmembrane region" description="Helical" evidence="1">
    <location>
        <begin position="6"/>
        <end position="25"/>
    </location>
</feature>
<keyword evidence="1" id="KW-0812">Transmembrane</keyword>
<gene>
    <name evidence="2" type="ORF">KQI86_06985</name>
</gene>
<accession>A0ABS6EFR7</accession>
<proteinExistence type="predicted"/>
<evidence type="ECO:0000313" key="3">
    <source>
        <dbReference type="Proteomes" id="UP000726170"/>
    </source>
</evidence>
<organism evidence="2 3">
    <name type="scientific">Clostridium mobile</name>
    <dbReference type="NCBI Taxonomy" id="2841512"/>
    <lineage>
        <taxon>Bacteria</taxon>
        <taxon>Bacillati</taxon>
        <taxon>Bacillota</taxon>
        <taxon>Clostridia</taxon>
        <taxon>Eubacteriales</taxon>
        <taxon>Clostridiaceae</taxon>
        <taxon>Clostridium</taxon>
    </lineage>
</organism>